<organism evidence="7 8">
    <name type="scientific">Cephalotus follicularis</name>
    <name type="common">Albany pitcher plant</name>
    <dbReference type="NCBI Taxonomy" id="3775"/>
    <lineage>
        <taxon>Eukaryota</taxon>
        <taxon>Viridiplantae</taxon>
        <taxon>Streptophyta</taxon>
        <taxon>Embryophyta</taxon>
        <taxon>Tracheophyta</taxon>
        <taxon>Spermatophyta</taxon>
        <taxon>Magnoliopsida</taxon>
        <taxon>eudicotyledons</taxon>
        <taxon>Gunneridae</taxon>
        <taxon>Pentapetalae</taxon>
        <taxon>rosids</taxon>
        <taxon>fabids</taxon>
        <taxon>Oxalidales</taxon>
        <taxon>Cephalotaceae</taxon>
        <taxon>Cephalotus</taxon>
    </lineage>
</organism>
<dbReference type="InterPro" id="IPR003126">
    <property type="entry name" value="Znf_UBR"/>
</dbReference>
<gene>
    <name evidence="7" type="ORF">CFOL_v3_09283</name>
</gene>
<dbReference type="PANTHER" id="PTHR13513:SF9">
    <property type="entry name" value="E3 UBIQUITIN-PROTEIN LIGASE UBR7-RELATED"/>
    <property type="match status" value="1"/>
</dbReference>
<dbReference type="InterPro" id="IPR013083">
    <property type="entry name" value="Znf_RING/FYVE/PHD"/>
</dbReference>
<evidence type="ECO:0000259" key="6">
    <source>
        <dbReference type="PROSITE" id="PS51157"/>
    </source>
</evidence>
<dbReference type="InterPro" id="IPR040204">
    <property type="entry name" value="UBR7"/>
</dbReference>
<dbReference type="InterPro" id="IPR001965">
    <property type="entry name" value="Znf_PHD"/>
</dbReference>
<feature type="domain" description="UBR-type" evidence="6">
    <location>
        <begin position="39"/>
        <end position="109"/>
    </location>
</feature>
<evidence type="ECO:0000256" key="2">
    <source>
        <dbReference type="ARBA" id="ARBA00022771"/>
    </source>
</evidence>
<dbReference type="PANTHER" id="PTHR13513">
    <property type="entry name" value="E3 UBIQUITIN-PROTEIN LIGASE UBR7"/>
    <property type="match status" value="1"/>
</dbReference>
<dbReference type="SMART" id="SM00396">
    <property type="entry name" value="ZnF_UBR1"/>
    <property type="match status" value="1"/>
</dbReference>
<accession>A0A1Q3BCZ1</accession>
<dbReference type="CDD" id="cd15542">
    <property type="entry name" value="PHD_UBR7"/>
    <property type="match status" value="1"/>
</dbReference>
<keyword evidence="2" id="KW-0863">Zinc-finger</keyword>
<dbReference type="CDD" id="cd19677">
    <property type="entry name" value="UBR-box_UBR7"/>
    <property type="match status" value="1"/>
</dbReference>
<evidence type="ECO:0000313" key="8">
    <source>
        <dbReference type="Proteomes" id="UP000187406"/>
    </source>
</evidence>
<evidence type="ECO:0000256" key="4">
    <source>
        <dbReference type="PROSITE-ProRule" id="PRU00508"/>
    </source>
</evidence>
<evidence type="ECO:0000313" key="7">
    <source>
        <dbReference type="EMBL" id="GAV65769.1"/>
    </source>
</evidence>
<keyword evidence="5" id="KW-0175">Coiled coil</keyword>
<protein>
    <submittedName>
        <fullName evidence="7">Zf-UBR domain-containing protein</fullName>
    </submittedName>
</protein>
<dbReference type="SMART" id="SM00249">
    <property type="entry name" value="PHD"/>
    <property type="match status" value="1"/>
</dbReference>
<dbReference type="EMBL" id="BDDD01000435">
    <property type="protein sequence ID" value="GAV65769.1"/>
    <property type="molecule type" value="Genomic_DNA"/>
</dbReference>
<dbReference type="GO" id="GO:0061630">
    <property type="term" value="F:ubiquitin protein ligase activity"/>
    <property type="evidence" value="ECO:0007669"/>
    <property type="project" value="InterPro"/>
</dbReference>
<dbReference type="Proteomes" id="UP000187406">
    <property type="component" value="Unassembled WGS sequence"/>
</dbReference>
<dbReference type="GO" id="GO:0008270">
    <property type="term" value="F:zinc ion binding"/>
    <property type="evidence" value="ECO:0007669"/>
    <property type="project" value="UniProtKB-KW"/>
</dbReference>
<evidence type="ECO:0000256" key="5">
    <source>
        <dbReference type="SAM" id="Coils"/>
    </source>
</evidence>
<name>A0A1Q3BCZ1_CEPFO</name>
<feature type="zinc finger region" description="UBR-type" evidence="4">
    <location>
        <begin position="39"/>
        <end position="109"/>
    </location>
</feature>
<dbReference type="GO" id="GO:0005737">
    <property type="term" value="C:cytoplasm"/>
    <property type="evidence" value="ECO:0007669"/>
    <property type="project" value="TreeGrafter"/>
</dbReference>
<feature type="coiled-coil region" evidence="5">
    <location>
        <begin position="328"/>
        <end position="359"/>
    </location>
</feature>
<sequence>MADAFEDEADQTISMDEYIEKIEAEELEADLVLGGDDGQECTYNNGYMNRQAIFSCLTCTPDGNAGICTACSLSCHDGHEVLELWTKRNFRCDCGNSRFGTFFCKLFANKDVENIENSYNHNFKGLYCTCDRPYPDPDVEEQVEMIQCCMCEDWFHEEHLGLGSSQKIPRDEEGEPTYEDFICKACSAVCSFLTLYPQSIFAEEGKSDATVKTSKDKDVLEDNMSACGSGMLENHTSIRKDDQVASANCESLSGGKKLVTGECSEKNIGSNHHTKDATPHTCALGDNLVSASPILESQPLFLSKHWRDILCRCEKCLNMYNQSHISHLLDKEDSIAEYEQTAKQRRKEKLQQLEGAETNLFNNLGHIQKMEILNGIADFKNEFSAFVESMDPSKTITSDDVHKIFDNLQKKRRRLE</sequence>
<keyword evidence="1" id="KW-0479">Metal-binding</keyword>
<keyword evidence="8" id="KW-1185">Reference proteome</keyword>
<evidence type="ECO:0000256" key="1">
    <source>
        <dbReference type="ARBA" id="ARBA00022723"/>
    </source>
</evidence>
<dbReference type="FunFam" id="3.30.40.10:FF:000439">
    <property type="entry name" value="Putative E3 ubiquitin-protein ligase UBR7"/>
    <property type="match status" value="1"/>
</dbReference>
<dbReference type="AlphaFoldDB" id="A0A1Q3BCZ1"/>
<dbReference type="PROSITE" id="PS51157">
    <property type="entry name" value="ZF_UBR"/>
    <property type="match status" value="1"/>
</dbReference>
<comment type="caution">
    <text evidence="7">The sequence shown here is derived from an EMBL/GenBank/DDBJ whole genome shotgun (WGS) entry which is preliminary data.</text>
</comment>
<reference evidence="8" key="1">
    <citation type="submission" date="2016-04" db="EMBL/GenBank/DDBJ databases">
        <title>Cephalotus genome sequencing.</title>
        <authorList>
            <person name="Fukushima K."/>
            <person name="Hasebe M."/>
            <person name="Fang X."/>
        </authorList>
    </citation>
    <scope>NUCLEOTIDE SEQUENCE [LARGE SCALE GENOMIC DNA]</scope>
    <source>
        <strain evidence="8">cv. St1</strain>
    </source>
</reference>
<dbReference type="InterPro" id="IPR047506">
    <property type="entry name" value="UBR7-like_UBR-box"/>
</dbReference>
<dbReference type="OrthoDB" id="10262564at2759"/>
<dbReference type="Gene3D" id="3.30.40.10">
    <property type="entry name" value="Zinc/RING finger domain, C3HC4 (zinc finger)"/>
    <property type="match status" value="1"/>
</dbReference>
<evidence type="ECO:0000256" key="3">
    <source>
        <dbReference type="ARBA" id="ARBA00022833"/>
    </source>
</evidence>
<proteinExistence type="predicted"/>
<dbReference type="STRING" id="3775.A0A1Q3BCZ1"/>
<dbReference type="SUPFAM" id="SSF57903">
    <property type="entry name" value="FYVE/PHD zinc finger"/>
    <property type="match status" value="1"/>
</dbReference>
<dbReference type="InterPro" id="IPR011011">
    <property type="entry name" value="Znf_FYVE_PHD"/>
</dbReference>
<dbReference type="Pfam" id="PF02207">
    <property type="entry name" value="zf-UBR"/>
    <property type="match status" value="1"/>
</dbReference>
<keyword evidence="3" id="KW-0862">Zinc</keyword>
<dbReference type="InParanoid" id="A0A1Q3BCZ1"/>